<dbReference type="Pfam" id="PF13683">
    <property type="entry name" value="rve_3"/>
    <property type="match status" value="1"/>
</dbReference>
<dbReference type="EMBL" id="SJPR01000003">
    <property type="protein sequence ID" value="TWT97093.1"/>
    <property type="molecule type" value="Genomic_DNA"/>
</dbReference>
<dbReference type="InterPro" id="IPR048020">
    <property type="entry name" value="Transpos_IS3"/>
</dbReference>
<dbReference type="SUPFAM" id="SSF53098">
    <property type="entry name" value="Ribonuclease H-like"/>
    <property type="match status" value="1"/>
</dbReference>
<evidence type="ECO:0000259" key="2">
    <source>
        <dbReference type="PROSITE" id="PS50994"/>
    </source>
</evidence>
<dbReference type="InterPro" id="IPR012337">
    <property type="entry name" value="RNaseH-like_sf"/>
</dbReference>
<feature type="domain" description="Integrase catalytic" evidence="2">
    <location>
        <begin position="21"/>
        <end position="183"/>
    </location>
</feature>
<dbReference type="AlphaFoldDB" id="A0A5C6AFU9"/>
<dbReference type="PROSITE" id="PS50994">
    <property type="entry name" value="INTEGRASE"/>
    <property type="match status" value="1"/>
</dbReference>
<dbReference type="GO" id="GO:0015074">
    <property type="term" value="P:DNA integration"/>
    <property type="evidence" value="ECO:0007669"/>
    <property type="project" value="InterPro"/>
</dbReference>
<evidence type="ECO:0000256" key="1">
    <source>
        <dbReference type="SAM" id="MobiDB-lite"/>
    </source>
</evidence>
<dbReference type="InterPro" id="IPR001584">
    <property type="entry name" value="Integrase_cat-core"/>
</dbReference>
<accession>A0A5C6AFU9</accession>
<comment type="caution">
    <text evidence="3">The sequence shown here is derived from an EMBL/GenBank/DDBJ whole genome shotgun (WGS) entry which is preliminary data.</text>
</comment>
<dbReference type="NCBIfam" id="NF033516">
    <property type="entry name" value="transpos_IS3"/>
    <property type="match status" value="1"/>
</dbReference>
<dbReference type="RefSeq" id="WP_197526553.1">
    <property type="nucleotide sequence ID" value="NZ_SJPR01000003.1"/>
</dbReference>
<dbReference type="Gene3D" id="3.30.420.10">
    <property type="entry name" value="Ribonuclease H-like superfamily/Ribonuclease H"/>
    <property type="match status" value="1"/>
</dbReference>
<evidence type="ECO:0000313" key="3">
    <source>
        <dbReference type="EMBL" id="TWT97093.1"/>
    </source>
</evidence>
<keyword evidence="4" id="KW-1185">Reference proteome</keyword>
<gene>
    <name evidence="3" type="ORF">Pla108_28700</name>
</gene>
<reference evidence="3 4" key="1">
    <citation type="submission" date="2019-02" db="EMBL/GenBank/DDBJ databases">
        <title>Deep-cultivation of Planctomycetes and their phenomic and genomic characterization uncovers novel biology.</title>
        <authorList>
            <person name="Wiegand S."/>
            <person name="Jogler M."/>
            <person name="Boedeker C."/>
            <person name="Pinto D."/>
            <person name="Vollmers J."/>
            <person name="Rivas-Marin E."/>
            <person name="Kohn T."/>
            <person name="Peeters S.H."/>
            <person name="Heuer A."/>
            <person name="Rast P."/>
            <person name="Oberbeckmann S."/>
            <person name="Bunk B."/>
            <person name="Jeske O."/>
            <person name="Meyerdierks A."/>
            <person name="Storesund J.E."/>
            <person name="Kallscheuer N."/>
            <person name="Luecker S."/>
            <person name="Lage O.M."/>
            <person name="Pohl T."/>
            <person name="Merkel B.J."/>
            <person name="Hornburger P."/>
            <person name="Mueller R.-W."/>
            <person name="Bruemmer F."/>
            <person name="Labrenz M."/>
            <person name="Spormann A.M."/>
            <person name="Op Den Camp H."/>
            <person name="Overmann J."/>
            <person name="Amann R."/>
            <person name="Jetten M.S.M."/>
            <person name="Mascher T."/>
            <person name="Medema M.H."/>
            <person name="Devos D.P."/>
            <person name="Kaster A.-K."/>
            <person name="Ovreas L."/>
            <person name="Rohde M."/>
            <person name="Galperin M.Y."/>
            <person name="Jogler C."/>
        </authorList>
    </citation>
    <scope>NUCLEOTIDE SEQUENCE [LARGE SCALE GENOMIC DNA]</scope>
    <source>
        <strain evidence="3 4">Pla108</strain>
    </source>
</reference>
<dbReference type="Proteomes" id="UP000317421">
    <property type="component" value="Unassembled WGS sequence"/>
</dbReference>
<proteinExistence type="predicted"/>
<dbReference type="InterPro" id="IPR036397">
    <property type="entry name" value="RNaseH_sf"/>
</dbReference>
<dbReference type="GO" id="GO:0003676">
    <property type="term" value="F:nucleic acid binding"/>
    <property type="evidence" value="ECO:0007669"/>
    <property type="project" value="InterPro"/>
</dbReference>
<name>A0A5C6AFU9_9BACT</name>
<sequence length="212" mass="23581">MPQKKRKKRRLGVKENGCARREARHKNDVWAWDFVFDRTTSGAAIKCLTLVDEFTRECLTLKIDRSLTSEDAIDALAEQLAMRGVPLHLRSDNGPEFVAKALQAWLAKVGVGTLYIEPGAPWQNGYAESFNSKFRDEFLATEEFESLAAARKLGAAWREDYNHHRPHSSLGYVTPVEFAARCPPSAPETASATPQQSPPLRQGSGVPQTVLS</sequence>
<evidence type="ECO:0000313" key="4">
    <source>
        <dbReference type="Proteomes" id="UP000317421"/>
    </source>
</evidence>
<dbReference type="PANTHER" id="PTHR47515">
    <property type="entry name" value="LOW CALCIUM RESPONSE LOCUS PROTEIN T"/>
    <property type="match status" value="1"/>
</dbReference>
<organism evidence="3 4">
    <name type="scientific">Botrimarina colliarenosi</name>
    <dbReference type="NCBI Taxonomy" id="2528001"/>
    <lineage>
        <taxon>Bacteria</taxon>
        <taxon>Pseudomonadati</taxon>
        <taxon>Planctomycetota</taxon>
        <taxon>Planctomycetia</taxon>
        <taxon>Pirellulales</taxon>
        <taxon>Lacipirellulaceae</taxon>
        <taxon>Botrimarina</taxon>
    </lineage>
</organism>
<dbReference type="PANTHER" id="PTHR47515:SF1">
    <property type="entry name" value="BLR2054 PROTEIN"/>
    <property type="match status" value="1"/>
</dbReference>
<feature type="region of interest" description="Disordered" evidence="1">
    <location>
        <begin position="182"/>
        <end position="212"/>
    </location>
</feature>
<protein>
    <submittedName>
        <fullName evidence="3">IS2 transposase TnpB</fullName>
    </submittedName>
</protein>